<dbReference type="InterPro" id="IPR008930">
    <property type="entry name" value="Terpenoid_cyclase/PrenylTrfase"/>
</dbReference>
<protein>
    <recommendedName>
        <fullName evidence="1">DUF6895 domain-containing protein</fullName>
    </recommendedName>
</protein>
<feature type="domain" description="DUF6895" evidence="1">
    <location>
        <begin position="19"/>
        <end position="301"/>
    </location>
</feature>
<proteinExistence type="predicted"/>
<dbReference type="RefSeq" id="WP_276094728.1">
    <property type="nucleotide sequence ID" value="NZ_JARJBC010000013.1"/>
</dbReference>
<organism evidence="2 3">
    <name type="scientific">Streptomyces silvisoli</name>
    <dbReference type="NCBI Taxonomy" id="3034235"/>
    <lineage>
        <taxon>Bacteria</taxon>
        <taxon>Bacillati</taxon>
        <taxon>Actinomycetota</taxon>
        <taxon>Actinomycetes</taxon>
        <taxon>Kitasatosporales</taxon>
        <taxon>Streptomycetaceae</taxon>
        <taxon>Streptomyces</taxon>
    </lineage>
</organism>
<sequence>MGMTQPGGGSLQRRAVEGRAVAWLAARRGLIDPGNAGPDGVLFARKALIETAFLVGLRARLDPDPLDGDYTALLDQVQDITARPSYRELVARDEAALLLYAGTYAALRLCGREDPQFRRAIEQVAAGGYATVFERIPYRQLDLLHTLQLCDIEHSLPALDDVLPFTLLCNSPNVIKLTDRDIYAITHTIFYATDFGLRVPRWPCGFDPGEAVELLEALLVLTRVRGNADLVGELLCCLRCLGVRDSEEADRAWDFLASVQEVDGRVDGPRGVVHPKLADGDEEYQCWATGYHTTIVAALAALLDRSPKTVCGPRPAMPEVRIDLEVPIRRAVVWLADASMRYGPVRGLPAAAAASYAATAVGEPDLATPALLHFAKVLADANPNVWQECGMEVVGEFAVGLRTRGITCTSLDSFLKSTATAIGRLETVPSQAVRGVRRLADLGLIPPQRAAALTAEAARTGQAAPETAAARLPGAWSQYHLGHIASITRELAHAGWASHRITRDAIAFLLAQQSNDGAFGHPASDNPADHEHARLTWTHSTLTALTTATSLPAHRTAAAPRRPAPPMIGRLIAREPAWNEL</sequence>
<keyword evidence="3" id="KW-1185">Reference proteome</keyword>
<reference evidence="2 3" key="1">
    <citation type="submission" date="2023-03" db="EMBL/GenBank/DDBJ databases">
        <title>Draft genome sequence of Streptomyces sp. RB6PN23 isolated from peat swamp forest in Thailand.</title>
        <authorList>
            <person name="Klaysubun C."/>
            <person name="Duangmal K."/>
        </authorList>
    </citation>
    <scope>NUCLEOTIDE SEQUENCE [LARGE SCALE GENOMIC DNA]</scope>
    <source>
        <strain evidence="2 3">RB6PN23</strain>
    </source>
</reference>
<name>A0ABT5ZP21_9ACTN</name>
<evidence type="ECO:0000313" key="3">
    <source>
        <dbReference type="Proteomes" id="UP001216579"/>
    </source>
</evidence>
<evidence type="ECO:0000313" key="2">
    <source>
        <dbReference type="EMBL" id="MDF3291547.1"/>
    </source>
</evidence>
<dbReference type="EMBL" id="JARJBC010000013">
    <property type="protein sequence ID" value="MDF3291547.1"/>
    <property type="molecule type" value="Genomic_DNA"/>
</dbReference>
<comment type="caution">
    <text evidence="2">The sequence shown here is derived from an EMBL/GenBank/DDBJ whole genome shotgun (WGS) entry which is preliminary data.</text>
</comment>
<dbReference type="SUPFAM" id="SSF48239">
    <property type="entry name" value="Terpenoid cyclases/Protein prenyltransferases"/>
    <property type="match status" value="1"/>
</dbReference>
<accession>A0ABT5ZP21</accession>
<dbReference type="InterPro" id="IPR054190">
    <property type="entry name" value="DUF6895"/>
</dbReference>
<gene>
    <name evidence="2" type="ORF">P3G67_20395</name>
</gene>
<evidence type="ECO:0000259" key="1">
    <source>
        <dbReference type="Pfam" id="PF21836"/>
    </source>
</evidence>
<dbReference type="Proteomes" id="UP001216579">
    <property type="component" value="Unassembled WGS sequence"/>
</dbReference>
<dbReference type="Pfam" id="PF21836">
    <property type="entry name" value="DUF6895"/>
    <property type="match status" value="1"/>
</dbReference>